<reference evidence="1 2" key="1">
    <citation type="submission" date="2023-10" db="EMBL/GenBank/DDBJ databases">
        <title>Niallia locisalis sp.nov. isolated from a salt pond sample.</title>
        <authorList>
            <person name="Li X.-J."/>
            <person name="Dong L."/>
        </authorList>
    </citation>
    <scope>NUCLEOTIDE SEQUENCE [LARGE SCALE GENOMIC DNA]</scope>
    <source>
        <strain evidence="1 2">DSM 29761</strain>
    </source>
</reference>
<evidence type="ECO:0000313" key="2">
    <source>
        <dbReference type="Proteomes" id="UP001357223"/>
    </source>
</evidence>
<dbReference type="Gene3D" id="3.40.50.2000">
    <property type="entry name" value="Glycogen Phosphorylase B"/>
    <property type="match status" value="2"/>
</dbReference>
<protein>
    <recommendedName>
        <fullName evidence="3">Glycosyltransferase</fullName>
    </recommendedName>
</protein>
<proteinExistence type="predicted"/>
<keyword evidence="2" id="KW-1185">Reference proteome</keyword>
<dbReference type="Proteomes" id="UP001357223">
    <property type="component" value="Chromosome"/>
</dbReference>
<evidence type="ECO:0000313" key="1">
    <source>
        <dbReference type="EMBL" id="WVX80703.1"/>
    </source>
</evidence>
<sequence length="352" mass="41820">MRIAYVVAESLEKEHGVSKKIYNQIKFWISEGHQVRLFYFSNKSLNPLFTKLDYQIVRYQNRVDFVLNLKYFSVIQEWSPEIIYFRRYLYSRTFSKMLKVFPGIIEINTDDIEETKLTFPLVIRMFHKFTRELLFKKATGFVCVTHELRKKWMQYSSNVITISNGINGSYIGKQVTRQSNKRFQVLFLGSPNQSWHGLDKIKFLAENLPDIDFHIIGTQELKNSPVNLKQYGYLNEVEYLGILNQCDVSIGTLALHRKKMMEACPLKTREYLKYGLPTIVGYQDSDFLNKNTEFLMHLPNEENNVKNNIKEIKEFIESSRNTIIKENDVRHIFNEYKEKERLEFMMKSLNKM</sequence>
<organism evidence="1 2">
    <name type="scientific">Niallia oryzisoli</name>
    <dbReference type="NCBI Taxonomy" id="1737571"/>
    <lineage>
        <taxon>Bacteria</taxon>
        <taxon>Bacillati</taxon>
        <taxon>Bacillota</taxon>
        <taxon>Bacilli</taxon>
        <taxon>Bacillales</taxon>
        <taxon>Bacillaceae</taxon>
        <taxon>Niallia</taxon>
    </lineage>
</organism>
<dbReference type="RefSeq" id="WP_338449634.1">
    <property type="nucleotide sequence ID" value="NZ_CP137640.1"/>
</dbReference>
<accession>A0ABZ2CFZ0</accession>
<dbReference type="EMBL" id="CP137640">
    <property type="protein sequence ID" value="WVX80703.1"/>
    <property type="molecule type" value="Genomic_DNA"/>
</dbReference>
<dbReference type="SUPFAM" id="SSF53756">
    <property type="entry name" value="UDP-Glycosyltransferase/glycogen phosphorylase"/>
    <property type="match status" value="1"/>
</dbReference>
<gene>
    <name evidence="1" type="ORF">R4Z09_26240</name>
</gene>
<evidence type="ECO:0008006" key="3">
    <source>
        <dbReference type="Google" id="ProtNLM"/>
    </source>
</evidence>
<name>A0ABZ2CFZ0_9BACI</name>